<dbReference type="Proteomes" id="UP000507470">
    <property type="component" value="Unassembled WGS sequence"/>
</dbReference>
<protein>
    <submittedName>
        <fullName evidence="5">Protein RCC2 homolog,Protein RCC2</fullName>
    </submittedName>
</protein>
<dbReference type="SUPFAM" id="SSF50985">
    <property type="entry name" value="RCC1/BLIP-II"/>
    <property type="match status" value="1"/>
</dbReference>
<feature type="repeat" description="RCC1" evidence="2">
    <location>
        <begin position="450"/>
        <end position="503"/>
    </location>
</feature>
<organism evidence="5 6">
    <name type="scientific">Mytilus coruscus</name>
    <name type="common">Sea mussel</name>
    <dbReference type="NCBI Taxonomy" id="42192"/>
    <lineage>
        <taxon>Eukaryota</taxon>
        <taxon>Metazoa</taxon>
        <taxon>Spiralia</taxon>
        <taxon>Lophotrochozoa</taxon>
        <taxon>Mollusca</taxon>
        <taxon>Bivalvia</taxon>
        <taxon>Autobranchia</taxon>
        <taxon>Pteriomorphia</taxon>
        <taxon>Mytilida</taxon>
        <taxon>Mytiloidea</taxon>
        <taxon>Mytilidae</taxon>
        <taxon>Mytilinae</taxon>
        <taxon>Mytilus</taxon>
    </lineage>
</organism>
<reference evidence="5 6" key="1">
    <citation type="submission" date="2020-06" db="EMBL/GenBank/DDBJ databases">
        <authorList>
            <person name="Li R."/>
            <person name="Bekaert M."/>
        </authorList>
    </citation>
    <scope>NUCLEOTIDE SEQUENCE [LARGE SCALE GENOMIC DNA]</scope>
    <source>
        <strain evidence="6">wild</strain>
    </source>
</reference>
<dbReference type="PROSITE" id="PS00626">
    <property type="entry name" value="RCC1_2"/>
    <property type="match status" value="2"/>
</dbReference>
<name>A0A6J8DCE2_MYTCO</name>
<feature type="region of interest" description="Disordered" evidence="3">
    <location>
        <begin position="45"/>
        <end position="93"/>
    </location>
</feature>
<dbReference type="InterPro" id="IPR000408">
    <property type="entry name" value="Reg_chr_condens"/>
</dbReference>
<dbReference type="GO" id="GO:0031267">
    <property type="term" value="F:small GTPase binding"/>
    <property type="evidence" value="ECO:0007669"/>
    <property type="project" value="TreeGrafter"/>
</dbReference>
<dbReference type="EMBL" id="CACVKT020007119">
    <property type="protein sequence ID" value="CAC5405307.1"/>
    <property type="molecule type" value="Genomic_DNA"/>
</dbReference>
<dbReference type="Pfam" id="PF25390">
    <property type="entry name" value="WD40_RLD"/>
    <property type="match status" value="1"/>
</dbReference>
<dbReference type="PANTHER" id="PTHR46207">
    <property type="entry name" value="PROTEIN RCC2"/>
    <property type="match status" value="1"/>
</dbReference>
<evidence type="ECO:0000313" key="6">
    <source>
        <dbReference type="Proteomes" id="UP000507470"/>
    </source>
</evidence>
<accession>A0A6J8DCE2</accession>
<dbReference type="AlphaFoldDB" id="A0A6J8DCE2"/>
<dbReference type="OrthoDB" id="297375at2759"/>
<feature type="repeat" description="RCC1" evidence="2">
    <location>
        <begin position="275"/>
        <end position="350"/>
    </location>
</feature>
<feature type="repeat" description="RCC1" evidence="2">
    <location>
        <begin position="351"/>
        <end position="404"/>
    </location>
</feature>
<keyword evidence="6" id="KW-1185">Reference proteome</keyword>
<evidence type="ECO:0000313" key="5">
    <source>
        <dbReference type="EMBL" id="CAC5405307.1"/>
    </source>
</evidence>
<dbReference type="PANTHER" id="PTHR46207:SF1">
    <property type="entry name" value="PROTEIN RCC2"/>
    <property type="match status" value="1"/>
</dbReference>
<dbReference type="InterPro" id="IPR009091">
    <property type="entry name" value="RCC1/BLIP-II"/>
</dbReference>
<feature type="domain" description="RCC1-like" evidence="4">
    <location>
        <begin position="133"/>
        <end position="499"/>
    </location>
</feature>
<sequence>MLSREFGEIAGIEIIDFENKDLCLKKINKPFTFYFDKISTCPIMPPKKRGAGETNGSGKRKKRKNSDDFEEFDDEEAVDNSATGDAVDHKDGDTTDYSDVKLEGSMLSGEVLFCGGTNWDLIGRNKLPKNAKGGGPNLWCPHRLAKLLGVKIRTVSSSTGCCHCAVITTDGKVLTWGRNESGQLGQGSTDRVDSPTVVSALEGLNVIDVACGKQHTLFVTEKGVVYSCGENKYGQLGLGHQSCNVYTPTKISFNGPPVKKVAAGGDFSMMIDIRGNLYSFGCPEYGQLGHNTDGKFFVTSNKLSFKCELYPRKVNVFIDRDRDNRIVPVTDVELRDIACGHNHSVALDAKKRIFTWGFGGYGRLGHSEPKDEMVPRKLGYFDGPNRGAKQVYAGSTFSLAVSEHGALFLWGQQKPTGEAAMYPKLVQDLSGWRIRSLGCCNKSIVVAADDSLVAWGPSPTYGELGFGDTKKSSSYAQEVKTLGNIYIHSVACGYGHTLMIARNDTEDEKNEIEKMDVYTP</sequence>
<evidence type="ECO:0000256" key="1">
    <source>
        <dbReference type="ARBA" id="ARBA00022737"/>
    </source>
</evidence>
<dbReference type="InterPro" id="IPR058923">
    <property type="entry name" value="RCC1-like_dom"/>
</dbReference>
<feature type="compositionally biased region" description="Acidic residues" evidence="3">
    <location>
        <begin position="68"/>
        <end position="78"/>
    </location>
</feature>
<proteinExistence type="predicted"/>
<dbReference type="PRINTS" id="PR00633">
    <property type="entry name" value="RCCNDNSATION"/>
</dbReference>
<dbReference type="PROSITE" id="PS50012">
    <property type="entry name" value="RCC1_3"/>
    <property type="match status" value="5"/>
</dbReference>
<evidence type="ECO:0000256" key="3">
    <source>
        <dbReference type="SAM" id="MobiDB-lite"/>
    </source>
</evidence>
<dbReference type="InterPro" id="IPR028641">
    <property type="entry name" value="RCC2"/>
</dbReference>
<evidence type="ECO:0000256" key="2">
    <source>
        <dbReference type="PROSITE-ProRule" id="PRU00235"/>
    </source>
</evidence>
<feature type="repeat" description="RCC1" evidence="2">
    <location>
        <begin position="223"/>
        <end position="274"/>
    </location>
</feature>
<keyword evidence="1" id="KW-0677">Repeat</keyword>
<dbReference type="Gene3D" id="2.130.10.30">
    <property type="entry name" value="Regulator of chromosome condensation 1/beta-lactamase-inhibitor protein II"/>
    <property type="match status" value="2"/>
</dbReference>
<feature type="repeat" description="RCC1" evidence="2">
    <location>
        <begin position="171"/>
        <end position="222"/>
    </location>
</feature>
<gene>
    <name evidence="5" type="ORF">MCOR_39014</name>
</gene>
<dbReference type="GO" id="GO:0016020">
    <property type="term" value="C:membrane"/>
    <property type="evidence" value="ECO:0007669"/>
    <property type="project" value="TreeGrafter"/>
</dbReference>
<evidence type="ECO:0000259" key="4">
    <source>
        <dbReference type="Pfam" id="PF25390"/>
    </source>
</evidence>